<dbReference type="GO" id="GO:0004519">
    <property type="term" value="F:endonuclease activity"/>
    <property type="evidence" value="ECO:0007669"/>
    <property type="project" value="UniProtKB-KW"/>
</dbReference>
<feature type="non-terminal residue" evidence="1">
    <location>
        <position position="46"/>
    </location>
</feature>
<dbReference type="AlphaFoldDB" id="A0A690M1R8"/>
<keyword evidence="1" id="KW-0255">Endonuclease</keyword>
<dbReference type="Proteomes" id="UP000382436">
    <property type="component" value="Unassembled WGS sequence"/>
</dbReference>
<sequence length="46" mass="5586">MINSNTFSIIEHQVFSKEDLQEIFKEKAKKFYQELEDFAKNNENFL</sequence>
<proteinExistence type="predicted"/>
<evidence type="ECO:0000313" key="2">
    <source>
        <dbReference type="Proteomes" id="UP000382436"/>
    </source>
</evidence>
<keyword evidence="1" id="KW-0540">Nuclease</keyword>
<protein>
    <submittedName>
        <fullName evidence="1">Restriction endonuclease</fullName>
    </submittedName>
</protein>
<comment type="caution">
    <text evidence="1">The sequence shown here is derived from an EMBL/GenBank/DDBJ whole genome shotgun (WGS) entry which is preliminary data.</text>
</comment>
<organism evidence="1 2">
    <name type="scientific">Campylobacter coli</name>
    <dbReference type="NCBI Taxonomy" id="195"/>
    <lineage>
        <taxon>Bacteria</taxon>
        <taxon>Pseudomonadati</taxon>
        <taxon>Campylobacterota</taxon>
        <taxon>Epsilonproteobacteria</taxon>
        <taxon>Campylobacterales</taxon>
        <taxon>Campylobacteraceae</taxon>
        <taxon>Campylobacter</taxon>
    </lineage>
</organism>
<gene>
    <name evidence="1" type="ORF">BZ274_10210</name>
</gene>
<keyword evidence="1" id="KW-0378">Hydrolase</keyword>
<name>A0A690M1R8_CAMCO</name>
<reference evidence="1 2" key="1">
    <citation type="submission" date="2018-05" db="EMBL/GenBank/DDBJ databases">
        <authorList>
            <consortium name="PulseNet: The National Subtyping Network for Foodborne Disease Surveillance"/>
            <person name="Tarr C.L."/>
            <person name="Trees E."/>
            <person name="Katz L.S."/>
            <person name="Carleton-Romer H.A."/>
            <person name="Stroika S."/>
            <person name="Kucerova Z."/>
            <person name="Roache K.F."/>
            <person name="Sabol A.L."/>
            <person name="Besser J."/>
            <person name="Gerner-Smidt P."/>
        </authorList>
    </citation>
    <scope>NUCLEOTIDE SEQUENCE [LARGE SCALE GENOMIC DNA]</scope>
    <source>
        <strain evidence="1 2">PNUSAC001435</strain>
    </source>
</reference>
<dbReference type="EMBL" id="AACBVJ010000110">
    <property type="protein sequence ID" value="EAJ9198516.1"/>
    <property type="molecule type" value="Genomic_DNA"/>
</dbReference>
<accession>A0A690M1R8</accession>
<evidence type="ECO:0000313" key="1">
    <source>
        <dbReference type="EMBL" id="EAJ9198516.1"/>
    </source>
</evidence>